<feature type="active site" evidence="9">
    <location>
        <position position="339"/>
    </location>
</feature>
<dbReference type="SMART" id="SM00859">
    <property type="entry name" value="Semialdhyde_dh"/>
    <property type="match status" value="1"/>
</dbReference>
<dbReference type="InterPro" id="IPR008254">
    <property type="entry name" value="Flavodoxin/NO_synth"/>
</dbReference>
<evidence type="ECO:0000256" key="6">
    <source>
        <dbReference type="ARBA" id="ARBA00022643"/>
    </source>
</evidence>
<dbReference type="Pfam" id="PF12724">
    <property type="entry name" value="Flavodoxin_5"/>
    <property type="match status" value="1"/>
</dbReference>
<dbReference type="SUPFAM" id="SSF52218">
    <property type="entry name" value="Flavoproteins"/>
    <property type="match status" value="1"/>
</dbReference>
<dbReference type="CDD" id="cd17896">
    <property type="entry name" value="AGPR_2_N"/>
    <property type="match status" value="1"/>
</dbReference>
<dbReference type="InterPro" id="IPR036291">
    <property type="entry name" value="NAD(P)-bd_dom_sf"/>
</dbReference>
<keyword evidence="4 9" id="KW-0028">Amino-acid biosynthesis</keyword>
<dbReference type="InterPro" id="IPR029039">
    <property type="entry name" value="Flavoprotein-like_sf"/>
</dbReference>
<dbReference type="InterPro" id="IPR001226">
    <property type="entry name" value="Flavodoxin_CS"/>
</dbReference>
<sequence>MIVYHSGYGHTKKVADAVLTGATDAGATARLLAVGDIDDAAWAKLDAADAIIFGAPTYMGGPSADFKKFADASSKPWLAQNWKDKITAGFTNSAHMNGDKFLTISYFVTLAIQHDMIWAGAGMMPSNTKAATRNDLNFVGGFTGLLTQSPADASPDEAPPPGDLETVKAFGARIVAVTARWVGRKRRLREACIIIASRNRTKICSYAASARARRRLTSEIEMTTKVFVDGQEGTTGLKIFEYLLQRRDIEVLRIDEARHKDVEERRRLINESDVTFLCLPDVASRESVSLVAPDNQKTVMIDASTAFRTQDDWAYGLPELTKAQRERLRTAKRIAVPGCHASAFVLSVQRLVAGGLVPADFDAHAYSITGYSGGGKKMIAKYEAGGDARLASPRAYALGLTHKHLPEMKVRTGLNREPIFTPIVGPFLKGLAVTTYFSPSQLTCRVKPQDVRDMIAEYYTNEPFINVMPFDAENNLAAGFFDVQACNDTNRVDIFVFGNEERFVTVARLDNLGKGASGAAIQCMNLAIGTDEAAGLAR</sequence>
<keyword evidence="8 9" id="KW-0560">Oxidoreductase</keyword>
<dbReference type="Gene3D" id="3.40.50.720">
    <property type="entry name" value="NAD(P)-binding Rossmann-like Domain"/>
    <property type="match status" value="1"/>
</dbReference>
<protein>
    <recommendedName>
        <fullName evidence="9">N-acetyl-gamma-glutamyl-phosphate reductase</fullName>
        <shortName evidence="9">AGPR</shortName>
        <ecNumber evidence="9">1.2.1.38</ecNumber>
    </recommendedName>
    <alternativeName>
        <fullName evidence="9">N-acetyl-glutamate semialdehyde dehydrogenase</fullName>
        <shortName evidence="9">NAGSA dehydrogenase</shortName>
    </alternativeName>
</protein>
<comment type="cofactor">
    <cofactor evidence="1">
        <name>FMN</name>
        <dbReference type="ChEBI" id="CHEBI:58210"/>
    </cofactor>
</comment>
<dbReference type="HAMAP" id="MF_01110">
    <property type="entry name" value="ArgC_type2"/>
    <property type="match status" value="1"/>
</dbReference>
<reference evidence="11 12" key="1">
    <citation type="submission" date="2015-06" db="EMBL/GenBank/DDBJ databases">
        <title>Comparative genomics of Burkholderia leaf nodule symbionts.</title>
        <authorList>
            <person name="Carlier A."/>
            <person name="Eberl L."/>
            <person name="Pinto-Carbo M."/>
        </authorList>
    </citation>
    <scope>NUCLEOTIDE SEQUENCE [LARGE SCALE GENOMIC DNA]</scope>
    <source>
        <strain evidence="11 12">UZHbot3</strain>
    </source>
</reference>
<evidence type="ECO:0000256" key="9">
    <source>
        <dbReference type="HAMAP-Rule" id="MF_01110"/>
    </source>
</evidence>
<evidence type="ECO:0000256" key="3">
    <source>
        <dbReference type="ARBA" id="ARBA00022571"/>
    </source>
</evidence>
<gene>
    <name evidence="9" type="primary">argC</name>
    <name evidence="11" type="ORF">BPMI_04513c</name>
</gene>
<comment type="pathway">
    <text evidence="9">Amino-acid biosynthesis; L-arginine biosynthesis; N(2)-acetyl-L-ornithine from L-glutamate: step 3/4.</text>
</comment>
<accession>A0ABR5HL45</accession>
<dbReference type="InterPro" id="IPR058924">
    <property type="entry name" value="AGPR_dimerisation_dom"/>
</dbReference>
<dbReference type="SUPFAM" id="SSF51735">
    <property type="entry name" value="NAD(P)-binding Rossmann-fold domains"/>
    <property type="match status" value="1"/>
</dbReference>
<dbReference type="PANTHER" id="PTHR32338">
    <property type="entry name" value="N-ACETYL-GAMMA-GLUTAMYL-PHOSPHATE REDUCTASE, CHLOROPLASTIC-RELATED-RELATED"/>
    <property type="match status" value="1"/>
</dbReference>
<keyword evidence="2 9" id="KW-0963">Cytoplasm</keyword>
<dbReference type="Pfam" id="PF01118">
    <property type="entry name" value="Semialdhyde_dh"/>
    <property type="match status" value="1"/>
</dbReference>
<dbReference type="InterPro" id="IPR026816">
    <property type="entry name" value="Flavodoxin_dom"/>
</dbReference>
<comment type="caution">
    <text evidence="11">The sequence shown here is derived from an EMBL/GenBank/DDBJ whole genome shotgun (WGS) entry which is preliminary data.</text>
</comment>
<name>A0ABR5HL45_9BURK</name>
<evidence type="ECO:0000256" key="5">
    <source>
        <dbReference type="ARBA" id="ARBA00022630"/>
    </source>
</evidence>
<dbReference type="Pfam" id="PF22698">
    <property type="entry name" value="Semialdhyde_dhC_1"/>
    <property type="match status" value="1"/>
</dbReference>
<dbReference type="SUPFAM" id="SSF55347">
    <property type="entry name" value="Glyceraldehyde-3-phosphate dehydrogenase-like, C-terminal domain"/>
    <property type="match status" value="1"/>
</dbReference>
<dbReference type="Gene3D" id="3.40.50.360">
    <property type="match status" value="1"/>
</dbReference>
<keyword evidence="6" id="KW-0288">FMN</keyword>
<dbReference type="Gene3D" id="3.30.360.10">
    <property type="entry name" value="Dihydrodipicolinate Reductase, domain 2"/>
    <property type="match status" value="1"/>
</dbReference>
<dbReference type="CDD" id="cd23935">
    <property type="entry name" value="AGPR_2_C"/>
    <property type="match status" value="1"/>
</dbReference>
<keyword evidence="3 9" id="KW-0055">Arginine biosynthesis</keyword>
<proteinExistence type="inferred from homology"/>
<comment type="subcellular location">
    <subcellularLocation>
        <location evidence="9">Cytoplasm</location>
    </subcellularLocation>
</comment>
<dbReference type="InterPro" id="IPR010136">
    <property type="entry name" value="AGPR_type-2"/>
</dbReference>
<evidence type="ECO:0000313" key="12">
    <source>
        <dbReference type="Proteomes" id="UP000242951"/>
    </source>
</evidence>
<comment type="catalytic activity">
    <reaction evidence="9">
        <text>N-acetyl-L-glutamate 5-semialdehyde + phosphate + NADP(+) = N-acetyl-L-glutamyl 5-phosphate + NADPH + H(+)</text>
        <dbReference type="Rhea" id="RHEA:21588"/>
        <dbReference type="ChEBI" id="CHEBI:15378"/>
        <dbReference type="ChEBI" id="CHEBI:29123"/>
        <dbReference type="ChEBI" id="CHEBI:43474"/>
        <dbReference type="ChEBI" id="CHEBI:57783"/>
        <dbReference type="ChEBI" id="CHEBI:57936"/>
        <dbReference type="ChEBI" id="CHEBI:58349"/>
        <dbReference type="EC" id="1.2.1.38"/>
    </reaction>
</comment>
<evidence type="ECO:0000256" key="4">
    <source>
        <dbReference type="ARBA" id="ARBA00022605"/>
    </source>
</evidence>
<dbReference type="Proteomes" id="UP000242951">
    <property type="component" value="Unassembled WGS sequence"/>
</dbReference>
<dbReference type="PANTHER" id="PTHR32338:SF10">
    <property type="entry name" value="N-ACETYL-GAMMA-GLUTAMYL-PHOSPHATE REDUCTASE, CHLOROPLASTIC-RELATED"/>
    <property type="match status" value="1"/>
</dbReference>
<dbReference type="InterPro" id="IPR050085">
    <property type="entry name" value="AGPR"/>
</dbReference>
<feature type="domain" description="Flavodoxin-like" evidence="10">
    <location>
        <begin position="1"/>
        <end position="175"/>
    </location>
</feature>
<evidence type="ECO:0000256" key="8">
    <source>
        <dbReference type="ARBA" id="ARBA00023002"/>
    </source>
</evidence>
<dbReference type="PROSITE" id="PS50902">
    <property type="entry name" value="FLAVODOXIN_LIKE"/>
    <property type="match status" value="1"/>
</dbReference>
<evidence type="ECO:0000259" key="10">
    <source>
        <dbReference type="PROSITE" id="PS50902"/>
    </source>
</evidence>
<dbReference type="PROSITE" id="PS00201">
    <property type="entry name" value="FLAVODOXIN"/>
    <property type="match status" value="1"/>
</dbReference>
<organism evidence="11 12">
    <name type="scientific">Candidatus Burkholderia pumila</name>
    <dbReference type="NCBI Taxonomy" id="1090375"/>
    <lineage>
        <taxon>Bacteria</taxon>
        <taxon>Pseudomonadati</taxon>
        <taxon>Pseudomonadota</taxon>
        <taxon>Betaproteobacteria</taxon>
        <taxon>Burkholderiales</taxon>
        <taxon>Burkholderiaceae</taxon>
        <taxon>Burkholderia</taxon>
    </lineage>
</organism>
<dbReference type="EMBL" id="LELG01000173">
    <property type="protein sequence ID" value="KMQ80064.1"/>
    <property type="molecule type" value="Genomic_DNA"/>
</dbReference>
<evidence type="ECO:0000256" key="1">
    <source>
        <dbReference type="ARBA" id="ARBA00001917"/>
    </source>
</evidence>
<evidence type="ECO:0000256" key="2">
    <source>
        <dbReference type="ARBA" id="ARBA00022490"/>
    </source>
</evidence>
<comment type="function">
    <text evidence="9">Catalyzes the NADPH-dependent reduction of N-acetyl-5-glutamyl phosphate to yield N-acetyl-L-glutamate 5-semialdehyde.</text>
</comment>
<keyword evidence="7 9" id="KW-0521">NADP</keyword>
<dbReference type="EC" id="1.2.1.38" evidence="9"/>
<evidence type="ECO:0000313" key="11">
    <source>
        <dbReference type="EMBL" id="KMQ80064.1"/>
    </source>
</evidence>
<dbReference type="NCBIfam" id="TIGR01851">
    <property type="entry name" value="argC_other"/>
    <property type="match status" value="1"/>
</dbReference>
<dbReference type="GO" id="GO:0003942">
    <property type="term" value="F:N-acetyl-gamma-glutamyl-phosphate reductase activity"/>
    <property type="evidence" value="ECO:0007669"/>
    <property type="project" value="UniProtKB-EC"/>
</dbReference>
<comment type="similarity">
    <text evidence="9">Belongs to the NAGSA dehydrogenase family. Type 2 subfamily.</text>
</comment>
<keyword evidence="12" id="KW-1185">Reference proteome</keyword>
<dbReference type="InterPro" id="IPR000534">
    <property type="entry name" value="Semialdehyde_DH_NAD-bd"/>
</dbReference>
<keyword evidence="5" id="KW-0285">Flavoprotein</keyword>
<evidence type="ECO:0000256" key="7">
    <source>
        <dbReference type="ARBA" id="ARBA00022857"/>
    </source>
</evidence>